<dbReference type="GO" id="GO:0009245">
    <property type="term" value="P:lipid A biosynthetic process"/>
    <property type="evidence" value="ECO:0007669"/>
    <property type="project" value="TreeGrafter"/>
</dbReference>
<dbReference type="GO" id="GO:0016020">
    <property type="term" value="C:membrane"/>
    <property type="evidence" value="ECO:0007669"/>
    <property type="project" value="GOC"/>
</dbReference>
<dbReference type="Gene3D" id="3.60.21.10">
    <property type="match status" value="1"/>
</dbReference>
<dbReference type="InterPro" id="IPR029052">
    <property type="entry name" value="Metallo-depent_PP-like"/>
</dbReference>
<reference evidence="4 5" key="1">
    <citation type="journal article" date="2019" name="ACS Chem. Biol.">
        <title>Identification and Mobilization of a Cryptic Antibiotic Biosynthesis Gene Locus from a Human-Pathogenic Nocardia Isolate.</title>
        <authorList>
            <person name="Herisse M."/>
            <person name="Ishida K."/>
            <person name="Porter J.L."/>
            <person name="Howden B."/>
            <person name="Hertweck C."/>
            <person name="Stinear T.P."/>
            <person name="Pidot S.J."/>
        </authorList>
    </citation>
    <scope>NUCLEOTIDE SEQUENCE [LARGE SCALE GENOMIC DNA]</scope>
    <source>
        <strain evidence="4 5">AUSMDU00024985</strain>
    </source>
</reference>
<dbReference type="GO" id="GO:0046872">
    <property type="term" value="F:metal ion binding"/>
    <property type="evidence" value="ECO:0007669"/>
    <property type="project" value="UniProtKB-KW"/>
</dbReference>
<dbReference type="PANTHER" id="PTHR31302:SF31">
    <property type="entry name" value="PHOSPHODIESTERASE YAEI"/>
    <property type="match status" value="1"/>
</dbReference>
<dbReference type="SUPFAM" id="SSF56300">
    <property type="entry name" value="Metallo-dependent phosphatases"/>
    <property type="match status" value="1"/>
</dbReference>
<sequence>MWLADAMPADPRRSGVRVAAVADTHLRPAVAGRFRPAFERLAEHADVLLLAGDLTDGGTLAETDLLCAEIAELPVPVVAVLGNHDHDRRLGYRIAARLTDLGVHLLDGTAITMELNGVRLGVAGVMGGSGGFPGHPGDPDTGTVAHRERMRRGPLDALRLQQALAGLDTEIRIALMHFAPTLETVVGEPPKIYPGLGCADLGRAVDTGRATLAVHGHAHAGTEIGRTPGGTPVRNVSYPVLGRPYAVYEVGPDRTCGSAPVPGY</sequence>
<dbReference type="GO" id="GO:0008758">
    <property type="term" value="F:UDP-2,3-diacylglucosamine hydrolase activity"/>
    <property type="evidence" value="ECO:0007669"/>
    <property type="project" value="TreeGrafter"/>
</dbReference>
<name>A0A6G9Y3A0_NOCBR</name>
<organism evidence="4 5">
    <name type="scientific">Nocardia brasiliensis</name>
    <dbReference type="NCBI Taxonomy" id="37326"/>
    <lineage>
        <taxon>Bacteria</taxon>
        <taxon>Bacillati</taxon>
        <taxon>Actinomycetota</taxon>
        <taxon>Actinomycetes</taxon>
        <taxon>Mycobacteriales</taxon>
        <taxon>Nocardiaceae</taxon>
        <taxon>Nocardia</taxon>
    </lineage>
</organism>
<dbReference type="PANTHER" id="PTHR31302">
    <property type="entry name" value="TRANSMEMBRANE PROTEIN WITH METALLOPHOSPHOESTERASE DOMAIN-RELATED"/>
    <property type="match status" value="1"/>
</dbReference>
<evidence type="ECO:0000313" key="5">
    <source>
        <dbReference type="Proteomes" id="UP000501705"/>
    </source>
</evidence>
<evidence type="ECO:0000259" key="3">
    <source>
        <dbReference type="Pfam" id="PF00149"/>
    </source>
</evidence>
<feature type="domain" description="Calcineurin-like phosphoesterase" evidence="3">
    <location>
        <begin position="17"/>
        <end position="220"/>
    </location>
</feature>
<evidence type="ECO:0000256" key="1">
    <source>
        <dbReference type="ARBA" id="ARBA00022723"/>
    </source>
</evidence>
<proteinExistence type="predicted"/>
<dbReference type="PIRSF" id="PIRSF008292">
    <property type="entry name" value="UCP008292"/>
    <property type="match status" value="1"/>
</dbReference>
<dbReference type="AlphaFoldDB" id="A0A6G9Y3A0"/>
<keyword evidence="2" id="KW-0378">Hydrolase</keyword>
<dbReference type="EMBL" id="CP046171">
    <property type="protein sequence ID" value="QIS07624.1"/>
    <property type="molecule type" value="Genomic_DNA"/>
</dbReference>
<gene>
    <name evidence="4" type="ORF">F5X71_23430</name>
</gene>
<protein>
    <submittedName>
        <fullName evidence="4">Metallophosphoesterase</fullName>
    </submittedName>
</protein>
<accession>A0A6G9Y3A0</accession>
<dbReference type="Pfam" id="PF00149">
    <property type="entry name" value="Metallophos"/>
    <property type="match status" value="1"/>
</dbReference>
<evidence type="ECO:0000313" key="4">
    <source>
        <dbReference type="EMBL" id="QIS07624.1"/>
    </source>
</evidence>
<dbReference type="InterPro" id="IPR016538">
    <property type="entry name" value="UCP008292"/>
</dbReference>
<dbReference type="Proteomes" id="UP000501705">
    <property type="component" value="Chromosome"/>
</dbReference>
<dbReference type="InterPro" id="IPR051158">
    <property type="entry name" value="Metallophosphoesterase_sf"/>
</dbReference>
<dbReference type="InterPro" id="IPR004843">
    <property type="entry name" value="Calcineurin-like_PHP"/>
</dbReference>
<evidence type="ECO:0000256" key="2">
    <source>
        <dbReference type="ARBA" id="ARBA00022801"/>
    </source>
</evidence>
<keyword evidence="1" id="KW-0479">Metal-binding</keyword>